<name>A0ACD0P029_9BASI</name>
<keyword evidence="2" id="KW-1185">Reference proteome</keyword>
<accession>A0ACD0P029</accession>
<proteinExistence type="predicted"/>
<dbReference type="EMBL" id="KZ819843">
    <property type="protein sequence ID" value="PWN51448.1"/>
    <property type="molecule type" value="Genomic_DNA"/>
</dbReference>
<protein>
    <submittedName>
        <fullName evidence="1">Uncharacterized protein</fullName>
    </submittedName>
</protein>
<gene>
    <name evidence="1" type="ORF">IE53DRAFT_368063</name>
</gene>
<organism evidence="1 2">
    <name type="scientific">Violaceomyces palustris</name>
    <dbReference type="NCBI Taxonomy" id="1673888"/>
    <lineage>
        <taxon>Eukaryota</taxon>
        <taxon>Fungi</taxon>
        <taxon>Dikarya</taxon>
        <taxon>Basidiomycota</taxon>
        <taxon>Ustilaginomycotina</taxon>
        <taxon>Ustilaginomycetes</taxon>
        <taxon>Violaceomycetales</taxon>
        <taxon>Violaceomycetaceae</taxon>
        <taxon>Violaceomyces</taxon>
    </lineage>
</organism>
<dbReference type="Proteomes" id="UP000245626">
    <property type="component" value="Unassembled WGS sequence"/>
</dbReference>
<evidence type="ECO:0000313" key="2">
    <source>
        <dbReference type="Proteomes" id="UP000245626"/>
    </source>
</evidence>
<reference evidence="1 2" key="1">
    <citation type="journal article" date="2018" name="Mol. Biol. Evol.">
        <title>Broad Genomic Sampling Reveals a Smut Pathogenic Ancestry of the Fungal Clade Ustilaginomycotina.</title>
        <authorList>
            <person name="Kijpornyongpan T."/>
            <person name="Mondo S.J."/>
            <person name="Barry K."/>
            <person name="Sandor L."/>
            <person name="Lee J."/>
            <person name="Lipzen A."/>
            <person name="Pangilinan J."/>
            <person name="LaButti K."/>
            <person name="Hainaut M."/>
            <person name="Henrissat B."/>
            <person name="Grigoriev I.V."/>
            <person name="Spatafora J.W."/>
            <person name="Aime M.C."/>
        </authorList>
    </citation>
    <scope>NUCLEOTIDE SEQUENCE [LARGE SCALE GENOMIC DNA]</scope>
    <source>
        <strain evidence="1 2">SA 807</strain>
    </source>
</reference>
<evidence type="ECO:0000313" key="1">
    <source>
        <dbReference type="EMBL" id="PWN51448.1"/>
    </source>
</evidence>
<sequence length="747" mass="82506">MPVELLPDPSSPDALQQLELFVFHLFRPKVEGSFFVQMKICFALVVVLFFLAAVVVTWRLIQGKAWFFKLWPVADGTFVIPNSVMSFLNFQGCFTILWLAYCQISIGFYKDGLHQHNYFLWRTLVWIPLWIGGHLTTYGILSAFPDALRLKGKDGTNRRLILGPRAFNIACWGTPVIQAVSILPTAILSTVAYNRTLPEWEAWKARAQMLSAGSGDLTYDAVRSEAITLWRDVSRAYWYYGITMTLWSVWAALVFCLYVPIGAHTLNRIRGQLKIALRKERNVTPFKCQHPSLDQPLSDEQAPGSPFSEVRSSEKMAPIITSTEVRGDCYSQTKSRVFPPMRTESPTRKDNSMTVEQRRIFNLKRIFRNLSVQYVAISTAILCFFASSTIFAVDGYHSARVNKIGTSQISSNLLAAYVIVAFGFLSFGSICWRSFDPSLSIDPVEESDDHRNAKGKIKRLREKAGFLGKHSTTRGQRPSNASTESGYSLGSHGFFGNPSNASAVDPFNAAGEVAPYQGSSLASGQQQEESRRKAISSNQHRPQQREAPTKTSSNPASKEEAVYYATPFGMVMGEPPASQRVPTLSSGTVRDPFNSEVSSSDRTDPAADSSLTRSIHGKWRQEAIAMTTVHHPRDVNEGDLEPVPKRSSRSTTPSNSQKKGLASPPCKKNQDGAGGGTRGWEREESGQGEEKSGKTSSSITGHGDQVRSSSSSGGGSVKKSLMGKLVFTVNEDEQVDLARLPDSAIFV</sequence>